<dbReference type="Proteomes" id="UP000700732">
    <property type="component" value="Unassembled WGS sequence"/>
</dbReference>
<proteinExistence type="predicted"/>
<dbReference type="InterPro" id="IPR025196">
    <property type="entry name" value="DUF4126"/>
</dbReference>
<comment type="caution">
    <text evidence="2">The sequence shown here is derived from an EMBL/GenBank/DDBJ whole genome shotgun (WGS) entry which is preliminary data.</text>
</comment>
<dbReference type="RefSeq" id="WP_235985469.1">
    <property type="nucleotide sequence ID" value="NZ_VFIA01000009.1"/>
</dbReference>
<sequence length="171" mass="17733">MMLTTYLNAFQIGVIAGMRALTAPALVSHKLANTHPDPLVNSKLDFLHSSTTATILKVLAGGELIGDKLPQSPNRIGASQLPVRILSGAVSGAAVSEAEGESVPYGALAGALGAVASSFAFFHLRHWLTADKGLPDPAIALIEDALAIGFGLLVMRHVEPVLHEQEPVAAA</sequence>
<gene>
    <name evidence="2" type="ORF">FH603_1853</name>
</gene>
<feature type="domain" description="DUF4126" evidence="1">
    <location>
        <begin position="11"/>
        <end position="157"/>
    </location>
</feature>
<keyword evidence="3" id="KW-1185">Reference proteome</keyword>
<protein>
    <submittedName>
        <fullName evidence="2">Membrane protein</fullName>
    </submittedName>
</protein>
<dbReference type="Pfam" id="PF13548">
    <property type="entry name" value="DUF4126"/>
    <property type="match status" value="1"/>
</dbReference>
<evidence type="ECO:0000259" key="1">
    <source>
        <dbReference type="Pfam" id="PF13548"/>
    </source>
</evidence>
<organism evidence="2 3">
    <name type="scientific">Spirosoma utsteinense</name>
    <dbReference type="NCBI Taxonomy" id="2585773"/>
    <lineage>
        <taxon>Bacteria</taxon>
        <taxon>Pseudomonadati</taxon>
        <taxon>Bacteroidota</taxon>
        <taxon>Cytophagia</taxon>
        <taxon>Cytophagales</taxon>
        <taxon>Cytophagaceae</taxon>
        <taxon>Spirosoma</taxon>
    </lineage>
</organism>
<evidence type="ECO:0000313" key="2">
    <source>
        <dbReference type="EMBL" id="MBC3791352.1"/>
    </source>
</evidence>
<name>A0ABR6W5Y3_9BACT</name>
<reference evidence="2 3" key="1">
    <citation type="submission" date="2019-06" db="EMBL/GenBank/DDBJ databases">
        <title>Spirosoma utsteinense sp. nov. isolated from Antarctic ice-free soils.</title>
        <authorList>
            <person name="Tahon G."/>
        </authorList>
    </citation>
    <scope>NUCLEOTIDE SEQUENCE [LARGE SCALE GENOMIC DNA]</scope>
    <source>
        <strain evidence="2 3">LMG 31447</strain>
    </source>
</reference>
<dbReference type="EMBL" id="VFIA01000009">
    <property type="protein sequence ID" value="MBC3791352.1"/>
    <property type="molecule type" value="Genomic_DNA"/>
</dbReference>
<evidence type="ECO:0000313" key="3">
    <source>
        <dbReference type="Proteomes" id="UP000700732"/>
    </source>
</evidence>
<accession>A0ABR6W5Y3</accession>